<accession>W4Q9D7</accession>
<keyword evidence="4" id="KW-1185">Reference proteome</keyword>
<dbReference type="STRING" id="1236970.JCM9140_4502"/>
<reference evidence="3" key="1">
    <citation type="journal article" date="2014" name="Genome Announc.">
        <title>Draft Genome Sequences of Three Alkaliphilic Bacillus Strains, Bacillus wakoensis JCM 9140T, Bacillus akibai JCM 9157T, and Bacillus hemicellulosilyticus JCM 9152T.</title>
        <authorList>
            <person name="Yuki M."/>
            <person name="Oshima K."/>
            <person name="Suda W."/>
            <person name="Oshida Y."/>
            <person name="Kitamura K."/>
            <person name="Iida T."/>
            <person name="Hattori M."/>
            <person name="Ohkuma M."/>
        </authorList>
    </citation>
    <scope>NUCLEOTIDE SEQUENCE [LARGE SCALE GENOMIC DNA]</scope>
    <source>
        <strain evidence="3">JCM 9140</strain>
    </source>
</reference>
<dbReference type="InterPro" id="IPR009936">
    <property type="entry name" value="DUF1468"/>
</dbReference>
<feature type="transmembrane region" description="Helical" evidence="1">
    <location>
        <begin position="162"/>
        <end position="181"/>
    </location>
</feature>
<name>W4Q9D7_9BACI</name>
<feature type="domain" description="DUF1468" evidence="2">
    <location>
        <begin position="49"/>
        <end position="184"/>
    </location>
</feature>
<organism evidence="3 4">
    <name type="scientific">Halalkalibacter wakoensis JCM 9140</name>
    <dbReference type="NCBI Taxonomy" id="1236970"/>
    <lineage>
        <taxon>Bacteria</taxon>
        <taxon>Bacillati</taxon>
        <taxon>Bacillota</taxon>
        <taxon>Bacilli</taxon>
        <taxon>Bacillales</taxon>
        <taxon>Bacillaceae</taxon>
        <taxon>Halalkalibacter</taxon>
    </lineage>
</organism>
<evidence type="ECO:0000313" key="4">
    <source>
        <dbReference type="Proteomes" id="UP000018890"/>
    </source>
</evidence>
<gene>
    <name evidence="3" type="ORF">JCM9140_4502</name>
</gene>
<feature type="transmembrane region" description="Helical" evidence="1">
    <location>
        <begin position="131"/>
        <end position="150"/>
    </location>
</feature>
<feature type="transmembrane region" description="Helical" evidence="1">
    <location>
        <begin position="70"/>
        <end position="87"/>
    </location>
</feature>
<proteinExistence type="predicted"/>
<sequence length="185" mass="21559">MERYLYSLVLLTIVLAIRQGYKQRRQIVPKVRERKLSYKGFISKPALAWFAVCMLLLCSLYGLYQMPFQQSIFPLLTVLLLFVLAVMEYVKTSLTQGTTLKKDKRFSFSWLLVCLIILVSILSMLTNVIGFYIQVLALMLVIPCFYYYAWKQEEEKLTLKKIIIVAVTFTIILYTVFSLILNVPI</sequence>
<protein>
    <recommendedName>
        <fullName evidence="2">DUF1468 domain-containing protein</fullName>
    </recommendedName>
</protein>
<feature type="transmembrane region" description="Helical" evidence="1">
    <location>
        <begin position="41"/>
        <end position="64"/>
    </location>
</feature>
<dbReference type="Pfam" id="PF07331">
    <property type="entry name" value="TctB"/>
    <property type="match status" value="1"/>
</dbReference>
<keyword evidence="1" id="KW-0812">Transmembrane</keyword>
<dbReference type="EMBL" id="BAUT01000094">
    <property type="protein sequence ID" value="GAE28288.1"/>
    <property type="molecule type" value="Genomic_DNA"/>
</dbReference>
<keyword evidence="1" id="KW-0472">Membrane</keyword>
<feature type="transmembrane region" description="Helical" evidence="1">
    <location>
        <begin position="6"/>
        <end position="21"/>
    </location>
</feature>
<feature type="transmembrane region" description="Helical" evidence="1">
    <location>
        <begin position="108"/>
        <end position="125"/>
    </location>
</feature>
<comment type="caution">
    <text evidence="3">The sequence shown here is derived from an EMBL/GenBank/DDBJ whole genome shotgun (WGS) entry which is preliminary data.</text>
</comment>
<keyword evidence="1" id="KW-1133">Transmembrane helix</keyword>
<evidence type="ECO:0000256" key="1">
    <source>
        <dbReference type="SAM" id="Phobius"/>
    </source>
</evidence>
<evidence type="ECO:0000313" key="3">
    <source>
        <dbReference type="EMBL" id="GAE28288.1"/>
    </source>
</evidence>
<dbReference type="AlphaFoldDB" id="W4Q9D7"/>
<dbReference type="RefSeq" id="WP_156314940.1">
    <property type="nucleotide sequence ID" value="NZ_BAUT01000094.1"/>
</dbReference>
<evidence type="ECO:0000259" key="2">
    <source>
        <dbReference type="Pfam" id="PF07331"/>
    </source>
</evidence>
<dbReference type="Proteomes" id="UP000018890">
    <property type="component" value="Unassembled WGS sequence"/>
</dbReference>